<dbReference type="STRING" id="76731.RD2015_3937"/>
<dbReference type="InterPro" id="IPR032710">
    <property type="entry name" value="NTF2-like_dom_sf"/>
</dbReference>
<dbReference type="EMBL" id="CP013729">
    <property type="protein sequence ID" value="ALV08388.1"/>
    <property type="molecule type" value="Genomic_DNA"/>
</dbReference>
<gene>
    <name evidence="1" type="ORF">RD2015_3937</name>
</gene>
<accession>A0A0U3N2J1</accession>
<dbReference type="AlphaFoldDB" id="A0A0U3N2J1"/>
<name>A0A0U3N2J1_9BURK</name>
<sequence length="154" mass="16092">MVGCAAPPPQQQQAPVSPSSACVAGAEDVKQVVSVRRQFWAAVNAGQVDKALSLFDDSALVVGPDVQAAGLVSEAARTPEQIRAFFAEKVVAPGYQFNPVGGQGAAAVTCDAAVTTEITRVGMNAQQTAMSISTTLKKVDGHWRLWMLNLGKLP</sequence>
<keyword evidence="2" id="KW-1185">Reference proteome</keyword>
<evidence type="ECO:0000313" key="1">
    <source>
        <dbReference type="EMBL" id="ALV08388.1"/>
    </source>
</evidence>
<dbReference type="Gene3D" id="3.10.450.50">
    <property type="match status" value="1"/>
</dbReference>
<dbReference type="Proteomes" id="UP000060699">
    <property type="component" value="Chromosome"/>
</dbReference>
<dbReference type="KEGG" id="rdp:RD2015_3937"/>
<dbReference type="InterPro" id="IPR027843">
    <property type="entry name" value="DUF4440"/>
</dbReference>
<reference evidence="1 2" key="1">
    <citation type="submission" date="2015-12" db="EMBL/GenBank/DDBJ databases">
        <title>Complete genome of Roseateles depolymerans KCTC 42856.</title>
        <authorList>
            <person name="Kim K.M."/>
        </authorList>
    </citation>
    <scope>NUCLEOTIDE SEQUENCE [LARGE SCALE GENOMIC DNA]</scope>
    <source>
        <strain evidence="1 2">KCTC 42856</strain>
    </source>
</reference>
<protein>
    <submittedName>
        <fullName evidence="1">Uncharacterized protein</fullName>
    </submittedName>
</protein>
<dbReference type="SUPFAM" id="SSF54427">
    <property type="entry name" value="NTF2-like"/>
    <property type="match status" value="1"/>
</dbReference>
<proteinExistence type="predicted"/>
<organism evidence="1 2">
    <name type="scientific">Roseateles depolymerans</name>
    <dbReference type="NCBI Taxonomy" id="76731"/>
    <lineage>
        <taxon>Bacteria</taxon>
        <taxon>Pseudomonadati</taxon>
        <taxon>Pseudomonadota</taxon>
        <taxon>Betaproteobacteria</taxon>
        <taxon>Burkholderiales</taxon>
        <taxon>Sphaerotilaceae</taxon>
        <taxon>Roseateles</taxon>
    </lineage>
</organism>
<dbReference type="Pfam" id="PF14534">
    <property type="entry name" value="DUF4440"/>
    <property type="match status" value="1"/>
</dbReference>
<evidence type="ECO:0000313" key="2">
    <source>
        <dbReference type="Proteomes" id="UP000060699"/>
    </source>
</evidence>